<evidence type="ECO:0000313" key="6">
    <source>
        <dbReference type="EMBL" id="CAE6515255.1"/>
    </source>
</evidence>
<dbReference type="InterPro" id="IPR016035">
    <property type="entry name" value="Acyl_Trfase/lysoPLipase"/>
</dbReference>
<evidence type="ECO:0000259" key="5">
    <source>
        <dbReference type="PROSITE" id="PS51635"/>
    </source>
</evidence>
<dbReference type="EMBL" id="CAJMWY010004032">
    <property type="protein sequence ID" value="CAE6515255.1"/>
    <property type="molecule type" value="Genomic_DNA"/>
</dbReference>
<reference evidence="6" key="1">
    <citation type="submission" date="2021-01" db="EMBL/GenBank/DDBJ databases">
        <authorList>
            <person name="Kaushik A."/>
        </authorList>
    </citation>
    <scope>NUCLEOTIDE SEQUENCE</scope>
    <source>
        <strain evidence="6">AG4-RS23</strain>
    </source>
</reference>
<gene>
    <name evidence="6" type="ORF">RDB_LOCUS144658</name>
</gene>
<evidence type="ECO:0000256" key="1">
    <source>
        <dbReference type="ARBA" id="ARBA00022801"/>
    </source>
</evidence>
<dbReference type="SUPFAM" id="SSF52151">
    <property type="entry name" value="FabD/lysophospholipase-like"/>
    <property type="match status" value="1"/>
</dbReference>
<dbReference type="AlphaFoldDB" id="A0A8H3HJH2"/>
<dbReference type="InterPro" id="IPR002641">
    <property type="entry name" value="PNPLA_dom"/>
</dbReference>
<proteinExistence type="predicted"/>
<accession>A0A8H3HJH2</accession>
<feature type="domain" description="PNPLA" evidence="5">
    <location>
        <begin position="12"/>
        <end position="233"/>
    </location>
</feature>
<dbReference type="Pfam" id="PF01734">
    <property type="entry name" value="Patatin"/>
    <property type="match status" value="1"/>
</dbReference>
<dbReference type="GO" id="GO:0016020">
    <property type="term" value="C:membrane"/>
    <property type="evidence" value="ECO:0007669"/>
    <property type="project" value="TreeGrafter"/>
</dbReference>
<evidence type="ECO:0000256" key="2">
    <source>
        <dbReference type="ARBA" id="ARBA00022963"/>
    </source>
</evidence>
<evidence type="ECO:0000256" key="3">
    <source>
        <dbReference type="ARBA" id="ARBA00023098"/>
    </source>
</evidence>
<comment type="caution">
    <text evidence="4">Lacks conserved residue(s) required for the propagation of feature annotation.</text>
</comment>
<comment type="caution">
    <text evidence="6">The sequence shown here is derived from an EMBL/GenBank/DDBJ whole genome shotgun (WGS) entry which is preliminary data.</text>
</comment>
<organism evidence="6 7">
    <name type="scientific">Rhizoctonia solani</name>
    <dbReference type="NCBI Taxonomy" id="456999"/>
    <lineage>
        <taxon>Eukaryota</taxon>
        <taxon>Fungi</taxon>
        <taxon>Dikarya</taxon>
        <taxon>Basidiomycota</taxon>
        <taxon>Agaricomycotina</taxon>
        <taxon>Agaricomycetes</taxon>
        <taxon>Cantharellales</taxon>
        <taxon>Ceratobasidiaceae</taxon>
        <taxon>Rhizoctonia</taxon>
    </lineage>
</organism>
<evidence type="ECO:0000256" key="4">
    <source>
        <dbReference type="PROSITE-ProRule" id="PRU01161"/>
    </source>
</evidence>
<feature type="short sequence motif" description="GXGXXG" evidence="4">
    <location>
        <begin position="16"/>
        <end position="21"/>
    </location>
</feature>
<sequence length="372" mass="41025">MNNRQNRPLRLLSFDGGGVRGLSSLFILKEFLRRTRKSSGGDQPLPLPCECFDMICGTGTGGLIAIMLGKLRMSIDDTIDEYVKISGTISSNKKWPWKPGRSRYSARAFERALQLVIGGRARDLRWPEAATNEGLRLTTEDVGRKIMMEGNNQGHPACKVFVCALQSANAQGGSNIRTYGEDGETSGFTIWEAIRATTATPVLFKPLVFKRGQINMEYIGAEAGHNNPINDLLDEAEREFPDRTIGFILSLGTGQRNVIQLPRAGLVAKLQLLKVVNLIQEMASDCERTHQTVGNRLVGFPNTYFRFNVDQGMRGIGIEEWANQNDILAHTYAYMKRSEVGARIDSAVASFRGSSTSISMGQATGHPEGQLH</sequence>
<dbReference type="PROSITE" id="PS51635">
    <property type="entry name" value="PNPLA"/>
    <property type="match status" value="1"/>
</dbReference>
<dbReference type="GO" id="GO:0047499">
    <property type="term" value="F:calcium-independent phospholipase A2 activity"/>
    <property type="evidence" value="ECO:0007669"/>
    <property type="project" value="TreeGrafter"/>
</dbReference>
<dbReference type="Proteomes" id="UP000663861">
    <property type="component" value="Unassembled WGS sequence"/>
</dbReference>
<keyword evidence="3" id="KW-0443">Lipid metabolism</keyword>
<evidence type="ECO:0000313" key="7">
    <source>
        <dbReference type="Proteomes" id="UP000663861"/>
    </source>
</evidence>
<keyword evidence="2" id="KW-0442">Lipid degradation</keyword>
<name>A0A8H3HJH2_9AGAM</name>
<dbReference type="PANTHER" id="PTHR24185:SF1">
    <property type="entry name" value="CALCIUM-INDEPENDENT PHOSPHOLIPASE A2-GAMMA"/>
    <property type="match status" value="1"/>
</dbReference>
<dbReference type="PANTHER" id="PTHR24185">
    <property type="entry name" value="CALCIUM-INDEPENDENT PHOSPHOLIPASE A2-GAMMA"/>
    <property type="match status" value="1"/>
</dbReference>
<protein>
    <recommendedName>
        <fullName evidence="5">PNPLA domain-containing protein</fullName>
    </recommendedName>
</protein>
<dbReference type="GO" id="GO:0019369">
    <property type="term" value="P:arachidonate metabolic process"/>
    <property type="evidence" value="ECO:0007669"/>
    <property type="project" value="TreeGrafter"/>
</dbReference>
<keyword evidence="1" id="KW-0378">Hydrolase</keyword>
<dbReference type="Gene3D" id="3.40.1090.10">
    <property type="entry name" value="Cytosolic phospholipase A2 catalytic domain"/>
    <property type="match status" value="1"/>
</dbReference>
<dbReference type="GO" id="GO:0046486">
    <property type="term" value="P:glycerolipid metabolic process"/>
    <property type="evidence" value="ECO:0007669"/>
    <property type="project" value="UniProtKB-ARBA"/>
</dbReference>
<dbReference type="GO" id="GO:0016042">
    <property type="term" value="P:lipid catabolic process"/>
    <property type="evidence" value="ECO:0007669"/>
    <property type="project" value="UniProtKB-KW"/>
</dbReference>